<dbReference type="InterPro" id="IPR058625">
    <property type="entry name" value="MdtA-like_BSH"/>
</dbReference>
<dbReference type="AlphaFoldDB" id="A0A0J1GY64"/>
<evidence type="ECO:0000313" key="4">
    <source>
        <dbReference type="EMBL" id="KLV04601.1"/>
    </source>
</evidence>
<dbReference type="RefSeq" id="WP_047879537.1">
    <property type="nucleotide sequence ID" value="NZ_LDOT01000021.1"/>
</dbReference>
<dbReference type="NCBIfam" id="TIGR01730">
    <property type="entry name" value="RND_mfp"/>
    <property type="match status" value="1"/>
</dbReference>
<dbReference type="GO" id="GO:0015562">
    <property type="term" value="F:efflux transmembrane transporter activity"/>
    <property type="evidence" value="ECO:0007669"/>
    <property type="project" value="TreeGrafter"/>
</dbReference>
<feature type="domain" description="YknX-like C-terminal permuted SH3-like" evidence="3">
    <location>
        <begin position="281"/>
        <end position="348"/>
    </location>
</feature>
<dbReference type="PATRIC" id="fig|1195763.3.peg.2993"/>
<evidence type="ECO:0000256" key="1">
    <source>
        <dbReference type="ARBA" id="ARBA00009477"/>
    </source>
</evidence>
<dbReference type="InterPro" id="IPR058637">
    <property type="entry name" value="YknX-like_C"/>
</dbReference>
<dbReference type="SUPFAM" id="SSF111369">
    <property type="entry name" value="HlyD-like secretion proteins"/>
    <property type="match status" value="1"/>
</dbReference>
<keyword evidence="5" id="KW-1185">Reference proteome</keyword>
<dbReference type="Gene3D" id="2.40.420.20">
    <property type="match status" value="1"/>
</dbReference>
<accession>A0A0J1GY64</accession>
<dbReference type="PANTHER" id="PTHR30469:SF20">
    <property type="entry name" value="EFFLUX RND TRANSPORTER PERIPLASMIC ADAPTOR SUBUNIT"/>
    <property type="match status" value="1"/>
</dbReference>
<dbReference type="PROSITE" id="PS51257">
    <property type="entry name" value="PROKAR_LIPOPROTEIN"/>
    <property type="match status" value="1"/>
</dbReference>
<proteinExistence type="inferred from homology"/>
<dbReference type="Gene3D" id="2.40.30.170">
    <property type="match status" value="1"/>
</dbReference>
<dbReference type="Proteomes" id="UP000036097">
    <property type="component" value="Unassembled WGS sequence"/>
</dbReference>
<dbReference type="InterPro" id="IPR006143">
    <property type="entry name" value="RND_pump_MFP"/>
</dbReference>
<name>A0A0J1GY64_9GAMM</name>
<reference evidence="4 5" key="1">
    <citation type="submission" date="2015-05" db="EMBL/GenBank/DDBJ databases">
        <title>Photobacterium galathea sp. nov.</title>
        <authorList>
            <person name="Machado H."/>
            <person name="Gram L."/>
        </authorList>
    </citation>
    <scope>NUCLEOTIDE SEQUENCE [LARGE SCALE GENOMIC DNA]</scope>
    <source>
        <strain evidence="4 5">CGMCC 1.12159</strain>
    </source>
</reference>
<feature type="domain" description="Multidrug resistance protein MdtA-like barrel-sandwich hybrid" evidence="2">
    <location>
        <begin position="65"/>
        <end position="166"/>
    </location>
</feature>
<comment type="similarity">
    <text evidence="1">Belongs to the membrane fusion protein (MFP) (TC 8.A.1) family.</text>
</comment>
<organism evidence="4 5">
    <name type="scientific">Photobacterium aquae</name>
    <dbReference type="NCBI Taxonomy" id="1195763"/>
    <lineage>
        <taxon>Bacteria</taxon>
        <taxon>Pseudomonadati</taxon>
        <taxon>Pseudomonadota</taxon>
        <taxon>Gammaproteobacteria</taxon>
        <taxon>Vibrionales</taxon>
        <taxon>Vibrionaceae</taxon>
        <taxon>Photobacterium</taxon>
    </lineage>
</organism>
<dbReference type="PANTHER" id="PTHR30469">
    <property type="entry name" value="MULTIDRUG RESISTANCE PROTEIN MDTA"/>
    <property type="match status" value="1"/>
</dbReference>
<dbReference type="Pfam" id="PF25989">
    <property type="entry name" value="YknX_C"/>
    <property type="match status" value="1"/>
</dbReference>
<dbReference type="Gene3D" id="2.40.50.100">
    <property type="match status" value="1"/>
</dbReference>
<dbReference type="GO" id="GO:1990281">
    <property type="term" value="C:efflux pump complex"/>
    <property type="evidence" value="ECO:0007669"/>
    <property type="project" value="TreeGrafter"/>
</dbReference>
<dbReference type="STRING" id="1195763.ABT56_14130"/>
<comment type="caution">
    <text evidence="4">The sequence shown here is derived from an EMBL/GenBank/DDBJ whole genome shotgun (WGS) entry which is preliminary data.</text>
</comment>
<gene>
    <name evidence="4" type="ORF">ABT56_14130</name>
</gene>
<evidence type="ECO:0000259" key="2">
    <source>
        <dbReference type="Pfam" id="PF25917"/>
    </source>
</evidence>
<evidence type="ECO:0000313" key="5">
    <source>
        <dbReference type="Proteomes" id="UP000036097"/>
    </source>
</evidence>
<dbReference type="OrthoDB" id="2110899at2"/>
<dbReference type="Gene3D" id="1.10.287.470">
    <property type="entry name" value="Helix hairpin bin"/>
    <property type="match status" value="1"/>
</dbReference>
<evidence type="ECO:0000259" key="3">
    <source>
        <dbReference type="Pfam" id="PF25989"/>
    </source>
</evidence>
<dbReference type="Pfam" id="PF25917">
    <property type="entry name" value="BSH_RND"/>
    <property type="match status" value="1"/>
</dbReference>
<sequence length="359" mass="39180">MKKSLSLLSLLMAVIGLQGCQSEEAVVDAKPLGVSVIEVAEPVSSQFRSFNGQVEPAENTPLAFRVEGEISRVLVKTGQQVRKGQLLASLDADKFEQQLRDAKVQFDLALKQLERGRELYSRNMISSAELDELTANRSLTQVRYESAKARLGYTRLVAPFSGVVSSVPKESFEAVSPGEAVVSLYQDDRVYINIPVSDTVIAMVNPAAVARNYQPMARFGNSENRYPVTYLEHTSELEPQSQTYRMWFDMPQVTPTILPGTSVVLDVDMAAAGLSTLQGYQLPMTALQAGRDPGQFFAWTVKNGKAHKVPVGIEVINNRGVIVNSGIGEGDQVINSSLRKLREGMGIAVLSEDGIVADQ</sequence>
<dbReference type="EMBL" id="LDOT01000021">
    <property type="protein sequence ID" value="KLV04601.1"/>
    <property type="molecule type" value="Genomic_DNA"/>
</dbReference>
<protein>
    <submittedName>
        <fullName evidence="4">Membrane protein</fullName>
    </submittedName>
</protein>